<comment type="caution">
    <text evidence="6">The sequence shown here is derived from an EMBL/GenBank/DDBJ whole genome shotgun (WGS) entry which is preliminary data.</text>
</comment>
<reference evidence="6 7" key="1">
    <citation type="submission" date="2020-05" db="EMBL/GenBank/DDBJ databases">
        <title>Identification and distribution of gene clusters putatively required for synthesis of sphingolipid metabolism inhibitors in phylogenetically diverse species of the filamentous fungus Fusarium.</title>
        <authorList>
            <person name="Kim H.-S."/>
            <person name="Busman M."/>
            <person name="Brown D.W."/>
            <person name="Divon H."/>
            <person name="Uhlig S."/>
            <person name="Proctor R.H."/>
        </authorList>
    </citation>
    <scope>NUCLEOTIDE SEQUENCE [LARGE SCALE GENOMIC DNA]</scope>
    <source>
        <strain evidence="6 7">NRRL 25196</strain>
    </source>
</reference>
<evidence type="ECO:0000256" key="4">
    <source>
        <dbReference type="SAM" id="MobiDB-lite"/>
    </source>
</evidence>
<feature type="domain" description="Xylanolytic transcriptional activator regulatory" evidence="5">
    <location>
        <begin position="283"/>
        <end position="355"/>
    </location>
</feature>
<dbReference type="GO" id="GO:0000981">
    <property type="term" value="F:DNA-binding transcription factor activity, RNA polymerase II-specific"/>
    <property type="evidence" value="ECO:0007669"/>
    <property type="project" value="TreeGrafter"/>
</dbReference>
<keyword evidence="3" id="KW-0539">Nucleus</keyword>
<dbReference type="InterPro" id="IPR051127">
    <property type="entry name" value="Fungal_SecMet_Regulators"/>
</dbReference>
<name>A0A8H5JZ96_9HYPO</name>
<dbReference type="AlphaFoldDB" id="A0A8H5JZ96"/>
<dbReference type="CDD" id="cd12148">
    <property type="entry name" value="fungal_TF_MHR"/>
    <property type="match status" value="1"/>
</dbReference>
<keyword evidence="1" id="KW-0805">Transcription regulation</keyword>
<accession>A0A8H5JZ96</accession>
<evidence type="ECO:0000256" key="3">
    <source>
        <dbReference type="ARBA" id="ARBA00023242"/>
    </source>
</evidence>
<evidence type="ECO:0000313" key="6">
    <source>
        <dbReference type="EMBL" id="KAF5563462.1"/>
    </source>
</evidence>
<evidence type="ECO:0000313" key="7">
    <source>
        <dbReference type="Proteomes" id="UP000574317"/>
    </source>
</evidence>
<evidence type="ECO:0000259" key="5">
    <source>
        <dbReference type="SMART" id="SM00906"/>
    </source>
</evidence>
<dbReference type="SMART" id="SM00906">
    <property type="entry name" value="Fungal_trans"/>
    <property type="match status" value="1"/>
</dbReference>
<dbReference type="GO" id="GO:0000978">
    <property type="term" value="F:RNA polymerase II cis-regulatory region sequence-specific DNA binding"/>
    <property type="evidence" value="ECO:0007669"/>
    <property type="project" value="TreeGrafter"/>
</dbReference>
<dbReference type="Pfam" id="PF04082">
    <property type="entry name" value="Fungal_trans"/>
    <property type="match status" value="1"/>
</dbReference>
<proteinExistence type="predicted"/>
<keyword evidence="7" id="KW-1185">Reference proteome</keyword>
<evidence type="ECO:0000256" key="1">
    <source>
        <dbReference type="ARBA" id="ARBA00023015"/>
    </source>
</evidence>
<dbReference type="GO" id="GO:0000435">
    <property type="term" value="P:positive regulation of transcription from RNA polymerase II promoter by galactose"/>
    <property type="evidence" value="ECO:0007669"/>
    <property type="project" value="TreeGrafter"/>
</dbReference>
<dbReference type="GO" id="GO:0006351">
    <property type="term" value="P:DNA-templated transcription"/>
    <property type="evidence" value="ECO:0007669"/>
    <property type="project" value="InterPro"/>
</dbReference>
<organism evidence="6 7">
    <name type="scientific">Fusarium napiforme</name>
    <dbReference type="NCBI Taxonomy" id="42672"/>
    <lineage>
        <taxon>Eukaryota</taxon>
        <taxon>Fungi</taxon>
        <taxon>Dikarya</taxon>
        <taxon>Ascomycota</taxon>
        <taxon>Pezizomycotina</taxon>
        <taxon>Sordariomycetes</taxon>
        <taxon>Hypocreomycetidae</taxon>
        <taxon>Hypocreales</taxon>
        <taxon>Nectriaceae</taxon>
        <taxon>Fusarium</taxon>
        <taxon>Fusarium fujikuroi species complex</taxon>
    </lineage>
</organism>
<dbReference type="GO" id="GO:0008270">
    <property type="term" value="F:zinc ion binding"/>
    <property type="evidence" value="ECO:0007669"/>
    <property type="project" value="InterPro"/>
</dbReference>
<gene>
    <name evidence="6" type="ORF">FNAPI_2671</name>
</gene>
<evidence type="ECO:0000256" key="2">
    <source>
        <dbReference type="ARBA" id="ARBA00023163"/>
    </source>
</evidence>
<dbReference type="PANTHER" id="PTHR47424">
    <property type="entry name" value="REGULATORY PROTEIN GAL4"/>
    <property type="match status" value="1"/>
</dbReference>
<dbReference type="InterPro" id="IPR007219">
    <property type="entry name" value="XnlR_reg_dom"/>
</dbReference>
<dbReference type="PANTHER" id="PTHR47424:SF12">
    <property type="entry name" value="TRANSCRIPTION FACTOR ASQA"/>
    <property type="match status" value="1"/>
</dbReference>
<protein>
    <submittedName>
        <fullName evidence="6">Transcriptional regulatory</fullName>
    </submittedName>
</protein>
<dbReference type="GO" id="GO:0005634">
    <property type="term" value="C:nucleus"/>
    <property type="evidence" value="ECO:0007669"/>
    <property type="project" value="TreeGrafter"/>
</dbReference>
<dbReference type="EMBL" id="JAAOAO010000090">
    <property type="protein sequence ID" value="KAF5563462.1"/>
    <property type="molecule type" value="Genomic_DNA"/>
</dbReference>
<dbReference type="Proteomes" id="UP000574317">
    <property type="component" value="Unassembled WGS sequence"/>
</dbReference>
<keyword evidence="2" id="KW-0804">Transcription</keyword>
<sequence length="655" mass="73261">MLNLTADTTHSEIARLRERVKELERQLKDTSIPTPIDEDTPELTSNDPSSSFSYVNEGVQLDTTTAIQSLAPTAQFYGPSSTYYFIHCISQRLKANGISLNADQEPHSLIPNSVSRSMVNVINIPDAEIDEHQSSNEPAPTGVTHWLTAKTLSGKDLSATQEAYFLDLFWDSWHCCYQLLDEAEFREHYKSLWLEPTGNMRKDSPLVDIVLALCMQFGVTSLPHASGYKAEINSRDAAIAGRWLYQRCQRLISYDLERPTLGIFQCQLWSAIYLANASYQNMAQNMLGVAARSAYTLGLHIEPGNDLPVKEREARKRAWCIIFMFETRSCIRLGRPWVTQNLPISSLLPTSDHGHVEAGAGQPRYTSERAKLTEIARSAFDRAFNHESSVKSTTMTSDSQSRAFSSGMERMRSWAESLPHMLKTERRNGGKPLSTDLSEVDIEPFAPVSLRRQRLMLELFYHELMLTLGRYCISQSLTRSGSVQASTQEVADIAVLHAAATTKLLYQVYQEYDILNGWYEPLNCQWNAAITLAGYLLAYPQDTQTATIARTALSQSIAVLEKMGEFFGTASSAAGVIQTLQQRLNMPVEAHMMAGSNTVTAGKVQDMEFNELGALDLSFEGILGTFGTESEFERLGFDIDMQAFLTNDAEDMCRI</sequence>
<feature type="region of interest" description="Disordered" evidence="4">
    <location>
        <begin position="25"/>
        <end position="50"/>
    </location>
</feature>